<evidence type="ECO:0000256" key="10">
    <source>
        <dbReference type="SAM" id="Phobius"/>
    </source>
</evidence>
<keyword evidence="4" id="KW-0874">Quinone</keyword>
<evidence type="ECO:0000256" key="9">
    <source>
        <dbReference type="ARBA" id="ARBA00023284"/>
    </source>
</evidence>
<evidence type="ECO:0000313" key="12">
    <source>
        <dbReference type="EMBL" id="GLK99895.1"/>
    </source>
</evidence>
<keyword evidence="9" id="KW-0676">Redox-active center</keyword>
<dbReference type="EMBL" id="BSFP01000005">
    <property type="protein sequence ID" value="GLK99895.1"/>
    <property type="molecule type" value="Genomic_DNA"/>
</dbReference>
<keyword evidence="5 10" id="KW-1133">Transmembrane helix</keyword>
<feature type="domain" description="Vitamin K epoxide reductase" evidence="11">
    <location>
        <begin position="30"/>
        <end position="167"/>
    </location>
</feature>
<keyword evidence="3 10" id="KW-0812">Transmembrane</keyword>
<evidence type="ECO:0000259" key="11">
    <source>
        <dbReference type="SMART" id="SM00756"/>
    </source>
</evidence>
<evidence type="ECO:0000256" key="4">
    <source>
        <dbReference type="ARBA" id="ARBA00022719"/>
    </source>
</evidence>
<comment type="subcellular location">
    <subcellularLocation>
        <location evidence="1">Membrane</location>
        <topology evidence="1">Multi-pass membrane protein</topology>
    </subcellularLocation>
</comment>
<evidence type="ECO:0000256" key="6">
    <source>
        <dbReference type="ARBA" id="ARBA00023002"/>
    </source>
</evidence>
<evidence type="ECO:0000256" key="7">
    <source>
        <dbReference type="ARBA" id="ARBA00023136"/>
    </source>
</evidence>
<evidence type="ECO:0000313" key="13">
    <source>
        <dbReference type="Proteomes" id="UP001143480"/>
    </source>
</evidence>
<dbReference type="Gene3D" id="1.20.1440.130">
    <property type="entry name" value="VKOR domain"/>
    <property type="match status" value="1"/>
</dbReference>
<feature type="transmembrane region" description="Helical" evidence="10">
    <location>
        <begin position="115"/>
        <end position="136"/>
    </location>
</feature>
<keyword evidence="8" id="KW-1015">Disulfide bond</keyword>
<reference evidence="12" key="2">
    <citation type="submission" date="2023-01" db="EMBL/GenBank/DDBJ databases">
        <authorList>
            <person name="Sun Q."/>
            <person name="Evtushenko L."/>
        </authorList>
    </citation>
    <scope>NUCLEOTIDE SEQUENCE</scope>
    <source>
        <strain evidence="12">VKM Ac-1321</strain>
    </source>
</reference>
<reference evidence="12" key="1">
    <citation type="journal article" date="2014" name="Int. J. Syst. Evol. Microbiol.">
        <title>Complete genome sequence of Corynebacterium casei LMG S-19264T (=DSM 44701T), isolated from a smear-ripened cheese.</title>
        <authorList>
            <consortium name="US DOE Joint Genome Institute (JGI-PGF)"/>
            <person name="Walter F."/>
            <person name="Albersmeier A."/>
            <person name="Kalinowski J."/>
            <person name="Ruckert C."/>
        </authorList>
    </citation>
    <scope>NUCLEOTIDE SEQUENCE</scope>
    <source>
        <strain evidence="12">VKM Ac-1321</strain>
    </source>
</reference>
<dbReference type="Pfam" id="PF07884">
    <property type="entry name" value="VKOR"/>
    <property type="match status" value="1"/>
</dbReference>
<proteinExistence type="inferred from homology"/>
<dbReference type="GO" id="GO:0048038">
    <property type="term" value="F:quinone binding"/>
    <property type="evidence" value="ECO:0007669"/>
    <property type="project" value="UniProtKB-KW"/>
</dbReference>
<comment type="similarity">
    <text evidence="2">Belongs to the VKOR family.</text>
</comment>
<gene>
    <name evidence="12" type="ORF">GCM10017581_016360</name>
</gene>
<dbReference type="GO" id="GO:0016020">
    <property type="term" value="C:membrane"/>
    <property type="evidence" value="ECO:0007669"/>
    <property type="project" value="UniProtKB-SubCell"/>
</dbReference>
<evidence type="ECO:0000256" key="3">
    <source>
        <dbReference type="ARBA" id="ARBA00022692"/>
    </source>
</evidence>
<dbReference type="AlphaFoldDB" id="A0A9W6KD54"/>
<evidence type="ECO:0000256" key="2">
    <source>
        <dbReference type="ARBA" id="ARBA00006214"/>
    </source>
</evidence>
<protein>
    <recommendedName>
        <fullName evidence="11">Vitamin K epoxide reductase domain-containing protein</fullName>
    </recommendedName>
</protein>
<dbReference type="Proteomes" id="UP001143480">
    <property type="component" value="Unassembled WGS sequence"/>
</dbReference>
<dbReference type="InterPro" id="IPR012932">
    <property type="entry name" value="VKOR"/>
</dbReference>
<feature type="transmembrane region" description="Helical" evidence="10">
    <location>
        <begin position="142"/>
        <end position="169"/>
    </location>
</feature>
<comment type="caution">
    <text evidence="12">The sequence shown here is derived from an EMBL/GenBank/DDBJ whole genome shotgun (WGS) entry which is preliminary data.</text>
</comment>
<feature type="transmembrane region" description="Helical" evidence="10">
    <location>
        <begin position="35"/>
        <end position="53"/>
    </location>
</feature>
<evidence type="ECO:0000256" key="1">
    <source>
        <dbReference type="ARBA" id="ARBA00004141"/>
    </source>
</evidence>
<keyword evidence="6" id="KW-0560">Oxidoreductase</keyword>
<organism evidence="12 13">
    <name type="scientific">Dactylosporangium matsuzakiense</name>
    <dbReference type="NCBI Taxonomy" id="53360"/>
    <lineage>
        <taxon>Bacteria</taxon>
        <taxon>Bacillati</taxon>
        <taxon>Actinomycetota</taxon>
        <taxon>Actinomycetes</taxon>
        <taxon>Micromonosporales</taxon>
        <taxon>Micromonosporaceae</taxon>
        <taxon>Dactylosporangium</taxon>
    </lineage>
</organism>
<evidence type="ECO:0000256" key="8">
    <source>
        <dbReference type="ARBA" id="ARBA00023157"/>
    </source>
</evidence>
<sequence length="196" mass="21403">MVVSDVSTEPMRRAGALPGWWRRAVAGPSAWPRRLAGTVLAFAGLLVSLRLAFFQYDLVASVWEPWFGDGSVRVLDSAFSRALPVRDAALGAAAYLAELVLELSGGTERWRRRPWLVLLLGLLAVAMAATAVFLLALQVFVVGSFCTLCLVSAAVSLTMPLLVAEEVIAAWRQVRRSRRYGLSWLRAVRGNVPDAH</sequence>
<keyword evidence="13" id="KW-1185">Reference proteome</keyword>
<dbReference type="InterPro" id="IPR038354">
    <property type="entry name" value="VKOR_sf"/>
</dbReference>
<dbReference type="GO" id="GO:0016491">
    <property type="term" value="F:oxidoreductase activity"/>
    <property type="evidence" value="ECO:0007669"/>
    <property type="project" value="UniProtKB-KW"/>
</dbReference>
<keyword evidence="7 10" id="KW-0472">Membrane</keyword>
<name>A0A9W6KD54_9ACTN</name>
<accession>A0A9W6KD54</accession>
<dbReference type="SMART" id="SM00756">
    <property type="entry name" value="VKc"/>
    <property type="match status" value="1"/>
</dbReference>
<evidence type="ECO:0000256" key="5">
    <source>
        <dbReference type="ARBA" id="ARBA00022989"/>
    </source>
</evidence>